<dbReference type="InterPro" id="IPR023393">
    <property type="entry name" value="START-like_dom_sf"/>
</dbReference>
<dbReference type="InterPro" id="IPR013538">
    <property type="entry name" value="ASHA1/2-like_C"/>
</dbReference>
<accession>A0A543I0R8</accession>
<dbReference type="Pfam" id="PF08327">
    <property type="entry name" value="AHSA1"/>
    <property type="match status" value="1"/>
</dbReference>
<dbReference type="CDD" id="cd08899">
    <property type="entry name" value="SRPBCC_CalC_Aha1-like_6"/>
    <property type="match status" value="1"/>
</dbReference>
<gene>
    <name evidence="3" type="ORF">FBY41_0460</name>
</gene>
<protein>
    <submittedName>
        <fullName evidence="3">Uncharacterized protein YndB with AHSA1/START domain</fullName>
    </submittedName>
</protein>
<keyword evidence="4" id="KW-1185">Reference proteome</keyword>
<dbReference type="RefSeq" id="WP_185748852.1">
    <property type="nucleotide sequence ID" value="NZ_VFPM01000001.1"/>
</dbReference>
<proteinExistence type="inferred from homology"/>
<evidence type="ECO:0000313" key="4">
    <source>
        <dbReference type="Proteomes" id="UP000316747"/>
    </source>
</evidence>
<evidence type="ECO:0000313" key="3">
    <source>
        <dbReference type="EMBL" id="TQM64100.1"/>
    </source>
</evidence>
<dbReference type="EMBL" id="VFPM01000001">
    <property type="protein sequence ID" value="TQM64100.1"/>
    <property type="molecule type" value="Genomic_DNA"/>
</dbReference>
<feature type="domain" description="Activator of Hsp90 ATPase homologue 1/2-like C-terminal" evidence="2">
    <location>
        <begin position="28"/>
        <end position="139"/>
    </location>
</feature>
<sequence>MSELTEVLGRIERDGEAVAAVFERHYATSPDDLWQACTDPVRLARWFAPVTGDLRPGGHFTIHFDDADTPVCRVVSCAAPTVLVWEWPVRDAPTLVTVEVHPDGAGSRLTLRHEGLPAPQAPGYAAGWDTYVRSLGAHLDGSTAPDWDATWSALHAKYSATS</sequence>
<evidence type="ECO:0000256" key="1">
    <source>
        <dbReference type="ARBA" id="ARBA00006817"/>
    </source>
</evidence>
<name>A0A543I0R8_9MICO</name>
<dbReference type="Proteomes" id="UP000316747">
    <property type="component" value="Unassembled WGS sequence"/>
</dbReference>
<dbReference type="AlphaFoldDB" id="A0A543I0R8"/>
<comment type="similarity">
    <text evidence="1">Belongs to the AHA1 family.</text>
</comment>
<evidence type="ECO:0000259" key="2">
    <source>
        <dbReference type="Pfam" id="PF08327"/>
    </source>
</evidence>
<organism evidence="3 4">
    <name type="scientific">Humibacillus xanthopallidus</name>
    <dbReference type="NCBI Taxonomy" id="412689"/>
    <lineage>
        <taxon>Bacteria</taxon>
        <taxon>Bacillati</taxon>
        <taxon>Actinomycetota</taxon>
        <taxon>Actinomycetes</taxon>
        <taxon>Micrococcales</taxon>
        <taxon>Intrasporangiaceae</taxon>
        <taxon>Humibacillus</taxon>
    </lineage>
</organism>
<dbReference type="Gene3D" id="3.30.530.20">
    <property type="match status" value="1"/>
</dbReference>
<dbReference type="SUPFAM" id="SSF55961">
    <property type="entry name" value="Bet v1-like"/>
    <property type="match status" value="1"/>
</dbReference>
<comment type="caution">
    <text evidence="3">The sequence shown here is derived from an EMBL/GenBank/DDBJ whole genome shotgun (WGS) entry which is preliminary data.</text>
</comment>
<reference evidence="3 4" key="1">
    <citation type="submission" date="2019-06" db="EMBL/GenBank/DDBJ databases">
        <title>Genome sequencing of plant associated microbes to promote plant fitness in Sorghum bicolor and Oryza sativa.</title>
        <authorList>
            <person name="Coleman-Derr D."/>
        </authorList>
    </citation>
    <scope>NUCLEOTIDE SEQUENCE [LARGE SCALE GENOMIC DNA]</scope>
    <source>
        <strain evidence="3 4">KV-663</strain>
    </source>
</reference>